<dbReference type="Proteomes" id="UP000681356">
    <property type="component" value="Unassembled WGS sequence"/>
</dbReference>
<evidence type="ECO:0000313" key="3">
    <source>
        <dbReference type="Proteomes" id="UP000681356"/>
    </source>
</evidence>
<feature type="region of interest" description="Disordered" evidence="1">
    <location>
        <begin position="1"/>
        <end position="41"/>
    </location>
</feature>
<gene>
    <name evidence="2" type="ORF">KB874_00125</name>
</gene>
<keyword evidence="3" id="KW-1185">Reference proteome</keyword>
<feature type="compositionally biased region" description="Basic and acidic residues" evidence="1">
    <location>
        <begin position="1"/>
        <end position="20"/>
    </location>
</feature>
<dbReference type="AlphaFoldDB" id="A0A8J8B6C4"/>
<dbReference type="RefSeq" id="WP_212534507.1">
    <property type="nucleotide sequence ID" value="NZ_JAGTUU010000001.1"/>
</dbReference>
<protein>
    <submittedName>
        <fullName evidence="2">Uncharacterized protein</fullName>
    </submittedName>
</protein>
<reference evidence="2" key="1">
    <citation type="submission" date="2021-04" db="EMBL/GenBank/DDBJ databases">
        <authorList>
            <person name="Yoon J."/>
        </authorList>
    </citation>
    <scope>NUCLEOTIDE SEQUENCE</scope>
    <source>
        <strain evidence="2">KMU-90</strain>
    </source>
</reference>
<name>A0A8J8B6C4_9RHOB</name>
<dbReference type="EMBL" id="JAGTUU010000001">
    <property type="protein sequence ID" value="MBS0122524.1"/>
    <property type="molecule type" value="Genomic_DNA"/>
</dbReference>
<sequence>MARIEGGEHPAPEPLDRRDSQNSQNSQPPAAETEKYPAQRAPAQFAEFAEFATGEHRTAPPTCAACGLADWRVSLTEPDGRKLHVACWQREAGI</sequence>
<comment type="caution">
    <text evidence="2">The sequence shown here is derived from an EMBL/GenBank/DDBJ whole genome shotgun (WGS) entry which is preliminary data.</text>
</comment>
<proteinExistence type="predicted"/>
<accession>A0A8J8B6C4</accession>
<evidence type="ECO:0000313" key="2">
    <source>
        <dbReference type="EMBL" id="MBS0122524.1"/>
    </source>
</evidence>
<evidence type="ECO:0000256" key="1">
    <source>
        <dbReference type="SAM" id="MobiDB-lite"/>
    </source>
</evidence>
<organism evidence="2 3">
    <name type="scientific">Thetidibacter halocola</name>
    <dbReference type="NCBI Taxonomy" id="2827239"/>
    <lineage>
        <taxon>Bacteria</taxon>
        <taxon>Pseudomonadati</taxon>
        <taxon>Pseudomonadota</taxon>
        <taxon>Alphaproteobacteria</taxon>
        <taxon>Rhodobacterales</taxon>
        <taxon>Roseobacteraceae</taxon>
        <taxon>Thetidibacter</taxon>
    </lineage>
</organism>